<feature type="coiled-coil region" evidence="1">
    <location>
        <begin position="954"/>
        <end position="1002"/>
    </location>
</feature>
<feature type="compositionally biased region" description="Pro residues" evidence="2">
    <location>
        <begin position="893"/>
        <end position="903"/>
    </location>
</feature>
<evidence type="ECO:0000256" key="2">
    <source>
        <dbReference type="SAM" id="MobiDB-lite"/>
    </source>
</evidence>
<feature type="region of interest" description="Disordered" evidence="2">
    <location>
        <begin position="698"/>
        <end position="728"/>
    </location>
</feature>
<feature type="coiled-coil region" evidence="1">
    <location>
        <begin position="1069"/>
        <end position="1130"/>
    </location>
</feature>
<feature type="region of interest" description="Disordered" evidence="2">
    <location>
        <begin position="1333"/>
        <end position="1502"/>
    </location>
</feature>
<dbReference type="Gene3D" id="2.60.40.150">
    <property type="entry name" value="C2 domain"/>
    <property type="match status" value="1"/>
</dbReference>
<keyword evidence="4" id="KW-1185">Reference proteome</keyword>
<dbReference type="InterPro" id="IPR035892">
    <property type="entry name" value="C2_domain_sf"/>
</dbReference>
<reference evidence="3 4" key="1">
    <citation type="journal article" date="2024" name="Science">
        <title>Giant polyketide synthase enzymes in the biosynthesis of giant marine polyether toxins.</title>
        <authorList>
            <person name="Fallon T.R."/>
            <person name="Shende V.V."/>
            <person name="Wierzbicki I.H."/>
            <person name="Pendleton A.L."/>
            <person name="Watervoot N.F."/>
            <person name="Auber R.P."/>
            <person name="Gonzalez D.J."/>
            <person name="Wisecaver J.H."/>
            <person name="Moore B.S."/>
        </authorList>
    </citation>
    <scope>NUCLEOTIDE SEQUENCE [LARGE SCALE GENOMIC DNA]</scope>
    <source>
        <strain evidence="3 4">12B1</strain>
    </source>
</reference>
<accession>A0AB34J3T4</accession>
<feature type="compositionally biased region" description="Gly residues" evidence="2">
    <location>
        <begin position="1004"/>
        <end position="1013"/>
    </location>
</feature>
<evidence type="ECO:0000313" key="4">
    <source>
        <dbReference type="Proteomes" id="UP001515480"/>
    </source>
</evidence>
<evidence type="ECO:0000313" key="3">
    <source>
        <dbReference type="EMBL" id="KAL1511984.1"/>
    </source>
</evidence>
<feature type="region of interest" description="Disordered" evidence="2">
    <location>
        <begin position="1002"/>
        <end position="1035"/>
    </location>
</feature>
<organism evidence="3 4">
    <name type="scientific">Prymnesium parvum</name>
    <name type="common">Toxic golden alga</name>
    <dbReference type="NCBI Taxonomy" id="97485"/>
    <lineage>
        <taxon>Eukaryota</taxon>
        <taxon>Haptista</taxon>
        <taxon>Haptophyta</taxon>
        <taxon>Prymnesiophyceae</taxon>
        <taxon>Prymnesiales</taxon>
        <taxon>Prymnesiaceae</taxon>
        <taxon>Prymnesium</taxon>
    </lineage>
</organism>
<evidence type="ECO:0000256" key="1">
    <source>
        <dbReference type="SAM" id="Coils"/>
    </source>
</evidence>
<feature type="compositionally biased region" description="Basic and acidic residues" evidence="2">
    <location>
        <begin position="916"/>
        <end position="925"/>
    </location>
</feature>
<feature type="compositionally biased region" description="Polar residues" evidence="2">
    <location>
        <begin position="1471"/>
        <end position="1494"/>
    </location>
</feature>
<feature type="compositionally biased region" description="Polar residues" evidence="2">
    <location>
        <begin position="1346"/>
        <end position="1359"/>
    </location>
</feature>
<keyword evidence="1" id="KW-0175">Coiled coil</keyword>
<feature type="compositionally biased region" description="Basic and acidic residues" evidence="2">
    <location>
        <begin position="826"/>
        <end position="868"/>
    </location>
</feature>
<feature type="compositionally biased region" description="Polar residues" evidence="2">
    <location>
        <begin position="1436"/>
        <end position="1445"/>
    </location>
</feature>
<dbReference type="EMBL" id="JBGBPQ010000013">
    <property type="protein sequence ID" value="KAL1511984.1"/>
    <property type="molecule type" value="Genomic_DNA"/>
</dbReference>
<feature type="region of interest" description="Disordered" evidence="2">
    <location>
        <begin position="758"/>
        <end position="939"/>
    </location>
</feature>
<feature type="compositionally biased region" description="Low complexity" evidence="2">
    <location>
        <begin position="1151"/>
        <end position="1160"/>
    </location>
</feature>
<sequence>MPRLHQLSAAQLHAVLSKRGRVPDTLHSHAYYVEECRKRGLFEISQYELDKATAAPSQGPLMVDLAVHELSLLPGAIRQQPFRLLIRVEPAGLRDAPLETPAVTPPYSGAARIDWSHSLPVASGGKTWEALRQALDGPPQKADVRFLLCDAANPRGASLGEAFVNLQQLLRENEDAERRQLHLLDMRKARVGSLVVRVRALDALRAVDAASTIAPDTASIPTSTLTTQQLITLLEQRGISLPRATQSHAYYVELCRTNGFTDLSPDEARLASLAPHDAPARATRAAPVATSGSAAPPPPAAIELHIDEIQMRPAASAARVASLRVDVHGLETRVLRTPSIVPPYGNSRSLVSWSHTAHLERGGADWARLARGLAEAASTSPDLTLTLLDATTRAPLGEAKYSLRRLLTAGVERSTEKARDLDVTDPHGKPVAVLFVRVRALEAMRAIEADARAAGGRTPVEQLDAEQLEKVHHGFHAPPLLYASLTHRTTTNTLFLPLTSQLLRARQVRLPSSATPYSHHFLLEECRAAGIHDVDAAEAAGLVVAPPAQHLSLRLIDLTLTPRAVRSIRPRSVRVRTDFLGLPEPHEILETAAVVPPSDGGRMRLDWAYDLPLRPGSRAWAELRPPGNDMTRRLMLFVEEAASGAPLGDAFLSLEPLRHAAAERPLQTLQVLDREQNKIGEITVEMLALDAVNAVLREPSPTNSAGTPSKDRRRPPGIDAPQQSETEEAHQLFTVTIPSDARPGELVVVEVDGQRYEVQPPEGLGANDSFEVHLPTPSDSAPPTPSADPSRPRRRRLVPVGGGADELSSSCGDLSPQRRAQQRNKQPSEAERNRAKVKLYSEKLRKEQQTKIEEARLRQQQVRQRDRPPSAGSELDQAHAAAAIQRRSDSSSLPPPAPQPPPTRSRSRVEPSIQSERTRDAEAYEARAAARPPDEGRTAPTEMEHALLVAFERLGEANAQLNSQQAVRTKLEAQLHAAQQQIGSLQKELREVQLELAEAKKLLRGGGGGGGDGARPEGSARPASSEAARGYSEQQRRRLQKLYQLKADEALTLQRRLMEAGERTEAEMRARLQAEKQSYETRRRLAEIQASLDQERRHNAAIAQERELLIEELKNLKFDYTEQAIVLEAERQMRLAQEPVKEVPSPKKARPAATATAPSCSSPPPSVKADDCDAPAPQAAPAPRRRRFEADDMSGADAHLQSAAGRQDTEANDVAAPDDSPTKSRLPIRSCSPERTAKAAKAAGCKSLGASLSSVRSAGGCSLGASMSSARSSITSHRLGASLEEFSVEPLRDSLSSSLKLPLQTGQDKMLAIRMRNMAEELSNALLQQERLYKKQHAASRHHSESVTTRAASTFSTREPSIPTHDYKAPRMAAQPSCASRDDRHTDASTPRATPTVCAKDISITTHDSSAPPVKALPSRTSRESGEAATPRAAPTISSRETSIATHDPKEPPMTAQPSHTGAATPRAAPTISSREASITTHDSTATTRAQLSCVSRDGDAK</sequence>
<feature type="region of interest" description="Disordered" evidence="2">
    <location>
        <begin position="1137"/>
        <end position="1243"/>
    </location>
</feature>
<dbReference type="Proteomes" id="UP001515480">
    <property type="component" value="Unassembled WGS sequence"/>
</dbReference>
<name>A0AB34J3T4_PRYPA</name>
<protein>
    <submittedName>
        <fullName evidence="3">Uncharacterized protein</fullName>
    </submittedName>
</protein>
<feature type="coiled-coil region" evidence="1">
    <location>
        <begin position="159"/>
        <end position="186"/>
    </location>
</feature>
<proteinExistence type="predicted"/>
<gene>
    <name evidence="3" type="ORF">AB1Y20_005260</name>
</gene>
<comment type="caution">
    <text evidence="3">The sequence shown here is derived from an EMBL/GenBank/DDBJ whole genome shotgun (WGS) entry which is preliminary data.</text>
</comment>